<dbReference type="OrthoDB" id="9809338at2"/>
<dbReference type="Proteomes" id="UP000199758">
    <property type="component" value="Unassembled WGS sequence"/>
</dbReference>
<evidence type="ECO:0000256" key="1">
    <source>
        <dbReference type="ARBA" id="ARBA00023015"/>
    </source>
</evidence>
<dbReference type="STRING" id="490188.SAMN04488068_2660"/>
<dbReference type="Pfam" id="PF12833">
    <property type="entry name" value="HTH_18"/>
    <property type="match status" value="1"/>
</dbReference>
<feature type="domain" description="HTH araC/xylS-type" evidence="5">
    <location>
        <begin position="159"/>
        <end position="256"/>
    </location>
</feature>
<keyword evidence="2 6" id="KW-0238">DNA-binding</keyword>
<keyword evidence="1" id="KW-0805">Transcription regulation</keyword>
<dbReference type="InterPro" id="IPR050204">
    <property type="entry name" value="AraC_XylS_family_regulators"/>
</dbReference>
<proteinExistence type="predicted"/>
<reference evidence="6 7" key="1">
    <citation type="submission" date="2016-11" db="EMBL/GenBank/DDBJ databases">
        <authorList>
            <person name="Jaros S."/>
            <person name="Januszkiewicz K."/>
            <person name="Wedrychowicz H."/>
        </authorList>
    </citation>
    <scope>NUCLEOTIDE SEQUENCE [LARGE SCALE GENOMIC DNA]</scope>
    <source>
        <strain evidence="6 7">CGMCC 1.7049</strain>
    </source>
</reference>
<dbReference type="RefSeq" id="WP_072898148.1">
    <property type="nucleotide sequence ID" value="NZ_FQWZ01000006.1"/>
</dbReference>
<sequence length="270" mass="30136">MQIKHSAPKGIIIYYWPCSLILLAPSLLLDRPTSPLCATLRIACGKPYSIEVNGQKLVTRASLVAPGAVRNQLIAFESDIALFYIPVEAAGMKQVKALLKNRDVVDFAIDRFEHLLPTIRLAASGELRPAQARQLMDDVIEAMLGEPIQEKSPVDPRIERVLNALATLPLNEVEADVLAREAHLSKSRLRYLFKKEVGFTVQQYARWLAVWRGCLMWQRGRQFTEVAMDAGFHDLSHVDHAFNEVFGINPTNVIDPNFVSLIHCAPDAAS</sequence>
<protein>
    <submittedName>
        <fullName evidence="6">AraC-type DNA-binding protein</fullName>
    </submittedName>
</protein>
<dbReference type="EMBL" id="FQWZ01000006">
    <property type="protein sequence ID" value="SHH14217.1"/>
    <property type="molecule type" value="Genomic_DNA"/>
</dbReference>
<keyword evidence="4" id="KW-0812">Transmembrane</keyword>
<dbReference type="SMART" id="SM00342">
    <property type="entry name" value="HTH_ARAC"/>
    <property type="match status" value="1"/>
</dbReference>
<keyword evidence="4" id="KW-1133">Transmembrane helix</keyword>
<feature type="transmembrane region" description="Helical" evidence="4">
    <location>
        <begin position="12"/>
        <end position="29"/>
    </location>
</feature>
<evidence type="ECO:0000256" key="3">
    <source>
        <dbReference type="ARBA" id="ARBA00023163"/>
    </source>
</evidence>
<evidence type="ECO:0000256" key="4">
    <source>
        <dbReference type="SAM" id="Phobius"/>
    </source>
</evidence>
<dbReference type="Gene3D" id="1.10.10.60">
    <property type="entry name" value="Homeodomain-like"/>
    <property type="match status" value="1"/>
</dbReference>
<accession>A0A1M5QJA5</accession>
<keyword evidence="4" id="KW-0472">Membrane</keyword>
<dbReference type="AlphaFoldDB" id="A0A1M5QJA5"/>
<dbReference type="InterPro" id="IPR018060">
    <property type="entry name" value="HTH_AraC"/>
</dbReference>
<keyword evidence="3" id="KW-0804">Transcription</keyword>
<dbReference type="GO" id="GO:0003700">
    <property type="term" value="F:DNA-binding transcription factor activity"/>
    <property type="evidence" value="ECO:0007669"/>
    <property type="project" value="InterPro"/>
</dbReference>
<gene>
    <name evidence="6" type="ORF">SAMN04488068_2660</name>
</gene>
<dbReference type="PROSITE" id="PS01124">
    <property type="entry name" value="HTH_ARAC_FAMILY_2"/>
    <property type="match status" value="1"/>
</dbReference>
<evidence type="ECO:0000256" key="2">
    <source>
        <dbReference type="ARBA" id="ARBA00023125"/>
    </source>
</evidence>
<name>A0A1M5QJA5_9GAMM</name>
<dbReference type="GO" id="GO:0043565">
    <property type="term" value="F:sequence-specific DNA binding"/>
    <property type="evidence" value="ECO:0007669"/>
    <property type="project" value="InterPro"/>
</dbReference>
<organism evidence="6 7">
    <name type="scientific">Hydrocarboniphaga daqingensis</name>
    <dbReference type="NCBI Taxonomy" id="490188"/>
    <lineage>
        <taxon>Bacteria</taxon>
        <taxon>Pseudomonadati</taxon>
        <taxon>Pseudomonadota</taxon>
        <taxon>Gammaproteobacteria</taxon>
        <taxon>Nevskiales</taxon>
        <taxon>Nevskiaceae</taxon>
        <taxon>Hydrocarboniphaga</taxon>
    </lineage>
</organism>
<dbReference type="PANTHER" id="PTHR46796">
    <property type="entry name" value="HTH-TYPE TRANSCRIPTIONAL ACTIVATOR RHAS-RELATED"/>
    <property type="match status" value="1"/>
</dbReference>
<keyword evidence="7" id="KW-1185">Reference proteome</keyword>
<evidence type="ECO:0000259" key="5">
    <source>
        <dbReference type="PROSITE" id="PS01124"/>
    </source>
</evidence>
<evidence type="ECO:0000313" key="6">
    <source>
        <dbReference type="EMBL" id="SHH14217.1"/>
    </source>
</evidence>
<evidence type="ECO:0000313" key="7">
    <source>
        <dbReference type="Proteomes" id="UP000199758"/>
    </source>
</evidence>